<organism evidence="1">
    <name type="scientific">viral metagenome</name>
    <dbReference type="NCBI Taxonomy" id="1070528"/>
    <lineage>
        <taxon>unclassified sequences</taxon>
        <taxon>metagenomes</taxon>
        <taxon>organismal metagenomes</taxon>
    </lineage>
</organism>
<accession>A0A6C0H7Y4</accession>
<protein>
    <submittedName>
        <fullName evidence="1">Uncharacterized protein</fullName>
    </submittedName>
</protein>
<evidence type="ECO:0000313" key="1">
    <source>
        <dbReference type="EMBL" id="QHT76692.1"/>
    </source>
</evidence>
<dbReference type="EMBL" id="MN739900">
    <property type="protein sequence ID" value="QHT76692.1"/>
    <property type="molecule type" value="Genomic_DNA"/>
</dbReference>
<name>A0A6C0H7Y4_9ZZZZ</name>
<reference evidence="1" key="1">
    <citation type="journal article" date="2020" name="Nature">
        <title>Giant virus diversity and host interactions through global metagenomics.</title>
        <authorList>
            <person name="Schulz F."/>
            <person name="Roux S."/>
            <person name="Paez-Espino D."/>
            <person name="Jungbluth S."/>
            <person name="Walsh D.A."/>
            <person name="Denef V.J."/>
            <person name="McMahon K.D."/>
            <person name="Konstantinidis K.T."/>
            <person name="Eloe-Fadrosh E.A."/>
            <person name="Kyrpides N.C."/>
            <person name="Woyke T."/>
        </authorList>
    </citation>
    <scope>NUCLEOTIDE SEQUENCE</scope>
    <source>
        <strain evidence="1">GVMAG-M-3300023179-82</strain>
    </source>
</reference>
<dbReference type="AlphaFoldDB" id="A0A6C0H7Y4"/>
<proteinExistence type="predicted"/>
<sequence length="292" mass="34930">MLKYFQTTKIIIPIQNKCYDIVIINNYLCSSLLQKLLFYDNHKKLYILNLLLVNKHSIHIENIFLEICKHKIIFINSPLIYGYSKYQIIQILKLLKLSIYIDKQYNYELFIKKLNILDIPKIENNSTILEKKIILFLNYSKKLFNNYVNNINDCKLFYNNLLNISITFFDYIIYDLYDIKYNKLSNISVNNFIKIKKEILNYIIILLKQSPITDNLKLNIFIDLLINNNINAKLFKIERIDKIVKYIININYMKGLLSNNINMTHLEIIIEIIEIAYRGISKEFINYPLIKI</sequence>